<evidence type="ECO:0000313" key="2">
    <source>
        <dbReference type="Proteomes" id="UP000735302"/>
    </source>
</evidence>
<protein>
    <submittedName>
        <fullName evidence="1">Uncharacterized protein</fullName>
    </submittedName>
</protein>
<dbReference type="AlphaFoldDB" id="A0AAV3ZIX6"/>
<name>A0AAV3ZIX6_9GAST</name>
<comment type="caution">
    <text evidence="1">The sequence shown here is derived from an EMBL/GenBank/DDBJ whole genome shotgun (WGS) entry which is preliminary data.</text>
</comment>
<keyword evidence="2" id="KW-1185">Reference proteome</keyword>
<evidence type="ECO:0000313" key="1">
    <source>
        <dbReference type="EMBL" id="GFN94338.1"/>
    </source>
</evidence>
<gene>
    <name evidence="1" type="ORF">PoB_002084400</name>
</gene>
<organism evidence="1 2">
    <name type="scientific">Plakobranchus ocellatus</name>
    <dbReference type="NCBI Taxonomy" id="259542"/>
    <lineage>
        <taxon>Eukaryota</taxon>
        <taxon>Metazoa</taxon>
        <taxon>Spiralia</taxon>
        <taxon>Lophotrochozoa</taxon>
        <taxon>Mollusca</taxon>
        <taxon>Gastropoda</taxon>
        <taxon>Heterobranchia</taxon>
        <taxon>Euthyneura</taxon>
        <taxon>Panpulmonata</taxon>
        <taxon>Sacoglossa</taxon>
        <taxon>Placobranchoidea</taxon>
        <taxon>Plakobranchidae</taxon>
        <taxon>Plakobranchus</taxon>
    </lineage>
</organism>
<dbReference type="EMBL" id="BLXT01002434">
    <property type="protein sequence ID" value="GFN94338.1"/>
    <property type="molecule type" value="Genomic_DNA"/>
</dbReference>
<sequence>MVKVPLEIHYVLPHDLRSETEDRKRIQGLPLECNSQQVNLASCGSTAACSAKWTLVTKGHYSVCAMSLNIPLNSLSASGECESHHAHLPWFNTGFTTGAAGQKFPFAMY</sequence>
<accession>A0AAV3ZIX6</accession>
<proteinExistence type="predicted"/>
<dbReference type="Proteomes" id="UP000735302">
    <property type="component" value="Unassembled WGS sequence"/>
</dbReference>
<reference evidence="1 2" key="1">
    <citation type="journal article" date="2021" name="Elife">
        <title>Chloroplast acquisition without the gene transfer in kleptoplastic sea slugs, Plakobranchus ocellatus.</title>
        <authorList>
            <person name="Maeda T."/>
            <person name="Takahashi S."/>
            <person name="Yoshida T."/>
            <person name="Shimamura S."/>
            <person name="Takaki Y."/>
            <person name="Nagai Y."/>
            <person name="Toyoda A."/>
            <person name="Suzuki Y."/>
            <person name="Arimoto A."/>
            <person name="Ishii H."/>
            <person name="Satoh N."/>
            <person name="Nishiyama T."/>
            <person name="Hasebe M."/>
            <person name="Maruyama T."/>
            <person name="Minagawa J."/>
            <person name="Obokata J."/>
            <person name="Shigenobu S."/>
        </authorList>
    </citation>
    <scope>NUCLEOTIDE SEQUENCE [LARGE SCALE GENOMIC DNA]</scope>
</reference>